<evidence type="ECO:0000313" key="2">
    <source>
        <dbReference type="Proteomes" id="UP000004061"/>
    </source>
</evidence>
<gene>
    <name evidence="1" type="ORF">AmaxDRAFT_3936</name>
</gene>
<reference evidence="1 2" key="1">
    <citation type="journal article" date="2011" name="Appl. Environ. Microbiol.">
        <title>Contribution of a Sodium Ion Gradient to Energy Conservation during Fermentation in the Cyanobacterium Arthrospira (Spirulina) maxima CS-328.</title>
        <authorList>
            <person name="Carrieri D."/>
            <person name="Ananyev G."/>
            <person name="Lenz O."/>
            <person name="Bryant D.A."/>
            <person name="Dismukes G.C."/>
        </authorList>
    </citation>
    <scope>NUCLEOTIDE SEQUENCE [LARGE SCALE GENOMIC DNA]</scope>
    <source>
        <strain evidence="1 2">CS-328</strain>
    </source>
</reference>
<evidence type="ECO:0000313" key="1">
    <source>
        <dbReference type="EMBL" id="EDZ93284.1"/>
    </source>
</evidence>
<organism evidence="1 2">
    <name type="scientific">Limnospira maxima CS-328</name>
    <dbReference type="NCBI Taxonomy" id="513049"/>
    <lineage>
        <taxon>Bacteria</taxon>
        <taxon>Bacillati</taxon>
        <taxon>Cyanobacteriota</taxon>
        <taxon>Cyanophyceae</taxon>
        <taxon>Oscillatoriophycideae</taxon>
        <taxon>Oscillatoriales</taxon>
        <taxon>Sirenicapillariaceae</taxon>
        <taxon>Limnospira</taxon>
    </lineage>
</organism>
<dbReference type="EMBL" id="ABYK01000034">
    <property type="protein sequence ID" value="EDZ93284.1"/>
    <property type="molecule type" value="Genomic_DNA"/>
</dbReference>
<keyword evidence="2" id="KW-1185">Reference proteome</keyword>
<name>B5W587_LIMMA</name>
<accession>B5W587</accession>
<dbReference type="Proteomes" id="UP000004061">
    <property type="component" value="Unassembled WGS sequence"/>
</dbReference>
<proteinExistence type="predicted"/>
<protein>
    <submittedName>
        <fullName evidence="1">Uncharacterized protein</fullName>
    </submittedName>
</protein>
<sequence length="82" mass="9513">MPLKVREWECPDWETDHDRDRRKRQDQHLSCLAGGVGLGGDPKTRTQPELREWCSKPQRGKEPETQIVRFGNPLPVTGRMSM</sequence>
<comment type="caution">
    <text evidence="1">The sequence shown here is derived from an EMBL/GenBank/DDBJ whole genome shotgun (WGS) entry which is preliminary data.</text>
</comment>
<dbReference type="AlphaFoldDB" id="B5W587"/>